<evidence type="ECO:0000313" key="5">
    <source>
        <dbReference type="Proteomes" id="UP000267251"/>
    </source>
</evidence>
<protein>
    <recommendedName>
        <fullName evidence="3">Autophagy-related protein 16 domain-containing protein</fullName>
    </recommendedName>
</protein>
<name>A0A4P9Y828_9FUNG</name>
<dbReference type="InterPro" id="IPR013923">
    <property type="entry name" value="Autophagy-rel_prot_16_dom"/>
</dbReference>
<dbReference type="AlphaFoldDB" id="A0A4P9Y828"/>
<organism evidence="4 5">
    <name type="scientific">Piptocephalis cylindrospora</name>
    <dbReference type="NCBI Taxonomy" id="1907219"/>
    <lineage>
        <taxon>Eukaryota</taxon>
        <taxon>Fungi</taxon>
        <taxon>Fungi incertae sedis</taxon>
        <taxon>Zoopagomycota</taxon>
        <taxon>Zoopagomycotina</taxon>
        <taxon>Zoopagomycetes</taxon>
        <taxon>Zoopagales</taxon>
        <taxon>Piptocephalidaceae</taxon>
        <taxon>Piptocephalis</taxon>
    </lineage>
</organism>
<sequence>MAEPVVRSESSSSSSSGGPARSRPRPMSLASPPWYTLVVDRLDDRDRREHAFSNVFHQVTQSQMSLAKAQISLETAKHQLAAHQTEALRAAAHEGESGDWGHFDSVIDLRTQVAQLEERHVQNRAQLTRANARLHTVHTELSLALRQRDEAEAHRNTMLQDWNQHQEKLEALQHLVQEKDKIILMLRDELQTCQLELVLKEG</sequence>
<dbReference type="Proteomes" id="UP000267251">
    <property type="component" value="Unassembled WGS sequence"/>
</dbReference>
<gene>
    <name evidence="4" type="ORF">BJ684DRAFT_18442</name>
</gene>
<keyword evidence="5" id="KW-1185">Reference proteome</keyword>
<feature type="compositionally biased region" description="Low complexity" evidence="2">
    <location>
        <begin position="1"/>
        <end position="21"/>
    </location>
</feature>
<comment type="similarity">
    <text evidence="1">Belongs to the ATG16 family.</text>
</comment>
<feature type="domain" description="Autophagy-related protein 16" evidence="3">
    <location>
        <begin position="39"/>
        <end position="201"/>
    </location>
</feature>
<proteinExistence type="inferred from homology"/>
<dbReference type="EMBL" id="KZ987748">
    <property type="protein sequence ID" value="RKP15223.1"/>
    <property type="molecule type" value="Genomic_DNA"/>
</dbReference>
<evidence type="ECO:0000259" key="3">
    <source>
        <dbReference type="Pfam" id="PF08614"/>
    </source>
</evidence>
<accession>A0A4P9Y828</accession>
<evidence type="ECO:0000313" key="4">
    <source>
        <dbReference type="EMBL" id="RKP15223.1"/>
    </source>
</evidence>
<dbReference type="OrthoDB" id="10417697at2759"/>
<evidence type="ECO:0000256" key="2">
    <source>
        <dbReference type="SAM" id="MobiDB-lite"/>
    </source>
</evidence>
<feature type="region of interest" description="Disordered" evidence="2">
    <location>
        <begin position="1"/>
        <end position="30"/>
    </location>
</feature>
<dbReference type="Pfam" id="PF08614">
    <property type="entry name" value="ATG16"/>
    <property type="match status" value="1"/>
</dbReference>
<evidence type="ECO:0000256" key="1">
    <source>
        <dbReference type="ARBA" id="ARBA00005331"/>
    </source>
</evidence>
<reference evidence="5" key="1">
    <citation type="journal article" date="2018" name="Nat. Microbiol.">
        <title>Leveraging single-cell genomics to expand the fungal tree of life.</title>
        <authorList>
            <person name="Ahrendt S.R."/>
            <person name="Quandt C.A."/>
            <person name="Ciobanu D."/>
            <person name="Clum A."/>
            <person name="Salamov A."/>
            <person name="Andreopoulos B."/>
            <person name="Cheng J.F."/>
            <person name="Woyke T."/>
            <person name="Pelin A."/>
            <person name="Henrissat B."/>
            <person name="Reynolds N.K."/>
            <person name="Benny G.L."/>
            <person name="Smith M.E."/>
            <person name="James T.Y."/>
            <person name="Grigoriev I.V."/>
        </authorList>
    </citation>
    <scope>NUCLEOTIDE SEQUENCE [LARGE SCALE GENOMIC DNA]</scope>
</reference>